<evidence type="ECO:0000256" key="1">
    <source>
        <dbReference type="ARBA" id="ARBA00004413"/>
    </source>
</evidence>
<keyword evidence="6" id="KW-0145">Chemotaxis</keyword>
<evidence type="ECO:0000256" key="8">
    <source>
        <dbReference type="ARBA" id="ARBA00022927"/>
    </source>
</evidence>
<keyword evidence="13" id="KW-0282">Flagellum</keyword>
<evidence type="ECO:0000256" key="4">
    <source>
        <dbReference type="ARBA" id="ARBA00022448"/>
    </source>
</evidence>
<name>A0ABS5TV88_9CELL</name>
<feature type="coiled-coil region" evidence="11">
    <location>
        <begin position="67"/>
        <end position="125"/>
    </location>
</feature>
<keyword evidence="11" id="KW-0175">Coiled coil</keyword>
<protein>
    <recommendedName>
        <fullName evidence="3">Flagellar FliJ protein</fullName>
    </recommendedName>
</protein>
<gene>
    <name evidence="13" type="primary">fliJ</name>
    <name evidence="13" type="ORF">KIN34_02050</name>
</gene>
<evidence type="ECO:0000256" key="6">
    <source>
        <dbReference type="ARBA" id="ARBA00022500"/>
    </source>
</evidence>
<comment type="similarity">
    <text evidence="2">Belongs to the FliJ family.</text>
</comment>
<feature type="region of interest" description="Disordered" evidence="12">
    <location>
        <begin position="135"/>
        <end position="171"/>
    </location>
</feature>
<keyword evidence="14" id="KW-1185">Reference proteome</keyword>
<dbReference type="Proteomes" id="UP000722125">
    <property type="component" value="Unassembled WGS sequence"/>
</dbReference>
<evidence type="ECO:0000313" key="14">
    <source>
        <dbReference type="Proteomes" id="UP000722125"/>
    </source>
</evidence>
<evidence type="ECO:0000256" key="5">
    <source>
        <dbReference type="ARBA" id="ARBA00022475"/>
    </source>
</evidence>
<evidence type="ECO:0000256" key="10">
    <source>
        <dbReference type="ARBA" id="ARBA00023225"/>
    </source>
</evidence>
<reference evidence="13 14" key="1">
    <citation type="submission" date="2021-05" db="EMBL/GenBank/DDBJ databases">
        <title>Description of Cellulomonas sp. DKR-3 sp. nov.</title>
        <authorList>
            <person name="Dahal R.H."/>
            <person name="Chaudhary D.K."/>
        </authorList>
    </citation>
    <scope>NUCLEOTIDE SEQUENCE [LARGE SCALE GENOMIC DNA]</scope>
    <source>
        <strain evidence="13 14">DKR-3</strain>
    </source>
</reference>
<comment type="caution">
    <text evidence="13">The sequence shown here is derived from an EMBL/GenBank/DDBJ whole genome shotgun (WGS) entry which is preliminary data.</text>
</comment>
<keyword evidence="10" id="KW-1006">Bacterial flagellum protein export</keyword>
<evidence type="ECO:0000256" key="9">
    <source>
        <dbReference type="ARBA" id="ARBA00023136"/>
    </source>
</evidence>
<dbReference type="RefSeq" id="WP_214346055.1">
    <property type="nucleotide sequence ID" value="NZ_JAHBOH010000001.1"/>
</dbReference>
<keyword evidence="9" id="KW-0472">Membrane</keyword>
<evidence type="ECO:0000256" key="11">
    <source>
        <dbReference type="SAM" id="Coils"/>
    </source>
</evidence>
<evidence type="ECO:0000256" key="3">
    <source>
        <dbReference type="ARBA" id="ARBA00020392"/>
    </source>
</evidence>
<keyword evidence="13" id="KW-0969">Cilium</keyword>
<evidence type="ECO:0000313" key="13">
    <source>
        <dbReference type="EMBL" id="MBT0993075.1"/>
    </source>
</evidence>
<dbReference type="EMBL" id="JAHBOH010000001">
    <property type="protein sequence ID" value="MBT0993075.1"/>
    <property type="molecule type" value="Genomic_DNA"/>
</dbReference>
<keyword evidence="8" id="KW-0653">Protein transport</keyword>
<evidence type="ECO:0000256" key="2">
    <source>
        <dbReference type="ARBA" id="ARBA00010004"/>
    </source>
</evidence>
<keyword evidence="7" id="KW-1005">Bacterial flagellum biogenesis</keyword>
<accession>A0ABS5TV88</accession>
<organism evidence="13 14">
    <name type="scientific">Cellulomonas fulva</name>
    <dbReference type="NCBI Taxonomy" id="2835530"/>
    <lineage>
        <taxon>Bacteria</taxon>
        <taxon>Bacillati</taxon>
        <taxon>Actinomycetota</taxon>
        <taxon>Actinomycetes</taxon>
        <taxon>Micrococcales</taxon>
        <taxon>Cellulomonadaceae</taxon>
        <taxon>Cellulomonas</taxon>
    </lineage>
</organism>
<keyword evidence="5" id="KW-1003">Cell membrane</keyword>
<sequence length="171" mass="18141">MSRPFPLGGLLRIRERAEERAAAELAGARRDAERVRLRQQATREALAGTTLPSGTDELAWMAAVSSRATLAVLLQEAERAVEEAEREVAAQSRHWSVARRDVRAIDRLAERHDEAERALEAHAEQAVLDEVAARRVAPAAPGSSVSTGSTGSTASPGSFAQPAASPAGGRS</sequence>
<dbReference type="Gene3D" id="1.10.287.1700">
    <property type="match status" value="1"/>
</dbReference>
<evidence type="ECO:0000256" key="12">
    <source>
        <dbReference type="SAM" id="MobiDB-lite"/>
    </source>
</evidence>
<dbReference type="InterPro" id="IPR053716">
    <property type="entry name" value="Flag_assembly_chemotaxis_eff"/>
</dbReference>
<keyword evidence="4" id="KW-0813">Transport</keyword>
<feature type="compositionally biased region" description="Low complexity" evidence="12">
    <location>
        <begin position="135"/>
        <end position="158"/>
    </location>
</feature>
<dbReference type="InterPro" id="IPR012823">
    <property type="entry name" value="Flagell_FliJ"/>
</dbReference>
<keyword evidence="13" id="KW-0966">Cell projection</keyword>
<dbReference type="Pfam" id="PF02050">
    <property type="entry name" value="FliJ"/>
    <property type="match status" value="1"/>
</dbReference>
<comment type="subcellular location">
    <subcellularLocation>
        <location evidence="1">Cell membrane</location>
        <topology evidence="1">Peripheral membrane protein</topology>
        <orientation evidence="1">Cytoplasmic side</orientation>
    </subcellularLocation>
</comment>
<proteinExistence type="inferred from homology"/>
<dbReference type="NCBIfam" id="TIGR02473">
    <property type="entry name" value="flagell_FliJ"/>
    <property type="match status" value="1"/>
</dbReference>
<evidence type="ECO:0000256" key="7">
    <source>
        <dbReference type="ARBA" id="ARBA00022795"/>
    </source>
</evidence>